<proteinExistence type="inferred from homology"/>
<evidence type="ECO:0000313" key="8">
    <source>
        <dbReference type="Proteomes" id="UP001228905"/>
    </source>
</evidence>
<dbReference type="RefSeq" id="WP_307348657.1">
    <property type="nucleotide sequence ID" value="NZ_JAUSVS010000003.1"/>
</dbReference>
<evidence type="ECO:0000256" key="4">
    <source>
        <dbReference type="ARBA" id="ARBA00023098"/>
    </source>
</evidence>
<dbReference type="CDD" id="cd06558">
    <property type="entry name" value="crotonase-like"/>
    <property type="match status" value="1"/>
</dbReference>
<evidence type="ECO:0000256" key="6">
    <source>
        <dbReference type="ARBA" id="ARBA00040545"/>
    </source>
</evidence>
<dbReference type="InterPro" id="IPR014748">
    <property type="entry name" value="Enoyl-CoA_hydra_C"/>
</dbReference>
<organism evidence="7 8">
    <name type="scientific">Caulobacter ginsengisoli</name>
    <dbReference type="NCBI Taxonomy" id="400775"/>
    <lineage>
        <taxon>Bacteria</taxon>
        <taxon>Pseudomonadati</taxon>
        <taxon>Pseudomonadota</taxon>
        <taxon>Alphaproteobacteria</taxon>
        <taxon>Caulobacterales</taxon>
        <taxon>Caulobacteraceae</taxon>
        <taxon>Caulobacter</taxon>
    </lineage>
</organism>
<dbReference type="Gene3D" id="1.10.12.10">
    <property type="entry name" value="Lyase 2-enoyl-coa Hydratase, Chain A, domain 2"/>
    <property type="match status" value="1"/>
</dbReference>
<comment type="function">
    <text evidence="5">May play a role in fatty acid biosynthesis and insulin sensitivity.</text>
</comment>
<dbReference type="InterPro" id="IPR001753">
    <property type="entry name" value="Enoyl-CoA_hydra/iso"/>
</dbReference>
<dbReference type="Proteomes" id="UP001228905">
    <property type="component" value="Unassembled WGS sequence"/>
</dbReference>
<keyword evidence="3" id="KW-0809">Transit peptide</keyword>
<evidence type="ECO:0000256" key="3">
    <source>
        <dbReference type="ARBA" id="ARBA00022946"/>
    </source>
</evidence>
<reference evidence="7 8" key="1">
    <citation type="submission" date="2023-07" db="EMBL/GenBank/DDBJ databases">
        <title>Genomic Encyclopedia of Type Strains, Phase IV (KMG-IV): sequencing the most valuable type-strain genomes for metagenomic binning, comparative biology and taxonomic classification.</title>
        <authorList>
            <person name="Goeker M."/>
        </authorList>
    </citation>
    <scope>NUCLEOTIDE SEQUENCE [LARGE SCALE GENOMIC DNA]</scope>
    <source>
        <strain evidence="7 8">DSM 18695</strain>
    </source>
</reference>
<evidence type="ECO:0000256" key="5">
    <source>
        <dbReference type="ARBA" id="ARBA00037410"/>
    </source>
</evidence>
<dbReference type="InterPro" id="IPR029045">
    <property type="entry name" value="ClpP/crotonase-like_dom_sf"/>
</dbReference>
<name>A0ABU0IQE1_9CAUL</name>
<dbReference type="PANTHER" id="PTHR43602:SF1">
    <property type="entry name" value="ENOYL-COA HYDRATASE DOMAIN-CONTAINING PROTEIN 3, MITOCHONDRIAL"/>
    <property type="match status" value="1"/>
</dbReference>
<dbReference type="PANTHER" id="PTHR43602">
    <property type="match status" value="1"/>
</dbReference>
<keyword evidence="4" id="KW-0443">Lipid metabolism</keyword>
<comment type="similarity">
    <text evidence="1">Belongs to the enoyl-CoA hydratase/isomerase family.</text>
</comment>
<evidence type="ECO:0000256" key="1">
    <source>
        <dbReference type="ARBA" id="ARBA00005254"/>
    </source>
</evidence>
<comment type="caution">
    <text evidence="7">The sequence shown here is derived from an EMBL/GenBank/DDBJ whole genome shotgun (WGS) entry which is preliminary data.</text>
</comment>
<evidence type="ECO:0000313" key="7">
    <source>
        <dbReference type="EMBL" id="MDQ0464179.1"/>
    </source>
</evidence>
<dbReference type="Pfam" id="PF00378">
    <property type="entry name" value="ECH_1"/>
    <property type="match status" value="1"/>
</dbReference>
<dbReference type="SUPFAM" id="SSF52096">
    <property type="entry name" value="ClpP/crotonase"/>
    <property type="match status" value="1"/>
</dbReference>
<protein>
    <recommendedName>
        <fullName evidence="6">Enoyl-CoA hydratase domain-containing protein 3, mitochondrial</fullName>
    </recommendedName>
</protein>
<sequence>MTPTDPLVLRRDDDAVARLTLNAPASRNSLSLAMLDALKAELAALAAEPKVRAVILDGEGPAFCAGHDLKEIQAHRNDPDRGRAFYEALLDRCAQVMLAINALPQPVIAVVEGIATAAGCQLVAACDLAVAGEAARFCTPGVNLGLFCSTPGVALARNLSPKPAMEMLLLGEMVDAPTALRFGLINRIAPPGQALETAQALAAQLAGRSAYSLSLGKRTYYAQAGLPLADAYREAGKAMADNMLAADAAEGIDAFLSKRPAVWDNP</sequence>
<evidence type="ECO:0000256" key="2">
    <source>
        <dbReference type="ARBA" id="ARBA00022832"/>
    </source>
</evidence>
<dbReference type="InterPro" id="IPR052377">
    <property type="entry name" value="Mitochondrial_ECH-domain"/>
</dbReference>
<dbReference type="Gene3D" id="3.90.226.10">
    <property type="entry name" value="2-enoyl-CoA Hydratase, Chain A, domain 1"/>
    <property type="match status" value="1"/>
</dbReference>
<keyword evidence="2" id="KW-0276">Fatty acid metabolism</keyword>
<dbReference type="EMBL" id="JAUSVS010000003">
    <property type="protein sequence ID" value="MDQ0464179.1"/>
    <property type="molecule type" value="Genomic_DNA"/>
</dbReference>
<accession>A0ABU0IQE1</accession>
<gene>
    <name evidence="7" type="ORF">QO010_001960</name>
</gene>
<dbReference type="NCBIfam" id="NF006008">
    <property type="entry name" value="PRK08139.1"/>
    <property type="match status" value="1"/>
</dbReference>
<keyword evidence="8" id="KW-1185">Reference proteome</keyword>